<reference evidence="2" key="1">
    <citation type="journal article" date="2014" name="Genome Announc.">
        <title>Draft genome sequence of the plant-pathogenic soil fungus Rhizoctonia solani anastomosis group 3 strain Rhs1AP.</title>
        <authorList>
            <person name="Cubeta M.A."/>
            <person name="Thomas E."/>
            <person name="Dean R.A."/>
            <person name="Jabaji S."/>
            <person name="Neate S.M."/>
            <person name="Tavantzis S."/>
            <person name="Toda T."/>
            <person name="Vilgalys R."/>
            <person name="Bharathan N."/>
            <person name="Fedorova-Abrams N."/>
            <person name="Pakala S.B."/>
            <person name="Pakala S.M."/>
            <person name="Zafar N."/>
            <person name="Joardar V."/>
            <person name="Losada L."/>
            <person name="Nierman W.C."/>
        </authorList>
    </citation>
    <scope>NUCLEOTIDE SEQUENCE [LARGE SCALE GENOMIC DNA]</scope>
    <source>
        <strain evidence="2">AG-3</strain>
    </source>
</reference>
<organism evidence="1 2">
    <name type="scientific">Rhizoctonia solani AG-3 Rhs1AP</name>
    <dbReference type="NCBI Taxonomy" id="1086054"/>
    <lineage>
        <taxon>Eukaryota</taxon>
        <taxon>Fungi</taxon>
        <taxon>Dikarya</taxon>
        <taxon>Basidiomycota</taxon>
        <taxon>Agaricomycotina</taxon>
        <taxon>Agaricomycetes</taxon>
        <taxon>Cantharellales</taxon>
        <taxon>Ceratobasidiaceae</taxon>
        <taxon>Rhizoctonia</taxon>
    </lineage>
</organism>
<evidence type="ECO:0000313" key="2">
    <source>
        <dbReference type="Proteomes" id="UP000030108"/>
    </source>
</evidence>
<name>X8IZT5_9AGAM</name>
<dbReference type="AlphaFoldDB" id="X8IZT5"/>
<comment type="caution">
    <text evidence="1">The sequence shown here is derived from an EMBL/GenBank/DDBJ whole genome shotgun (WGS) entry which is preliminary data.</text>
</comment>
<gene>
    <name evidence="1" type="ORF">RSOL_099790</name>
</gene>
<dbReference type="EMBL" id="JATN01000322">
    <property type="protein sequence ID" value="EUC55197.1"/>
    <property type="molecule type" value="Genomic_DNA"/>
</dbReference>
<dbReference type="OrthoDB" id="3217813at2759"/>
<protein>
    <submittedName>
        <fullName evidence="1">Uncharacterized protein</fullName>
    </submittedName>
</protein>
<feature type="non-terminal residue" evidence="1">
    <location>
        <position position="150"/>
    </location>
</feature>
<sequence>MAICYFKKEADAWEARYGNLTEEFLQSQDPTEVKEKRNRNEDFTYAMEAPTEEEFYARLRERQPRDLAMGFNSLKQFAKHHYKDASELPSGVCAPKELKKATINLPDGVLPWVTSNILECDPDSDHGKILILWGPSETGKLALHQQKAKT</sequence>
<proteinExistence type="predicted"/>
<accession>X8IZT5</accession>
<dbReference type="Proteomes" id="UP000030108">
    <property type="component" value="Unassembled WGS sequence"/>
</dbReference>
<evidence type="ECO:0000313" key="1">
    <source>
        <dbReference type="EMBL" id="EUC55197.1"/>
    </source>
</evidence>